<sequence length="428" mass="47858">MEIPEATVENIEAAIRKLAGPDADELRVPAPAAFMSFFADAGLLQLVITWARKSSGGKAKFDDLDSKASGFAANLEKLLGRPYALAAWVMAKLLLDSNGLRMGRAEGKVYTSYLDAMDEFDFPRTHPSSGGVNLLCVQGSPREFIRPLYEGGDGDRKLRQFGEVRVVVQAALAQIAQDWPARKLLDISEAATQLTRELVENSDWWARTDERGVFYSKGIRAITFRHVDIDDDGVERFSGDNTHVRNYLHQSLAEDSVRHPAIGSDRKQDLRVLSFIELSIVDSGPGLARRWLSSGAKDKRQVSDVRELAIEEEEAAVVACFRKWATSSGDTNRGVGLFAVARLLRRRNGFMRLRTGRLSFLFGTRSAISDIERRLTYEKKDISQPYLQLEDKTHVFMEEGKMLFFLRSWTDEMLGAVEGTSFSILLPA</sequence>
<reference evidence="1 2" key="1">
    <citation type="submission" date="2019-09" db="EMBL/GenBank/DDBJ databases">
        <authorList>
            <person name="Depoorter E."/>
        </authorList>
    </citation>
    <scope>NUCLEOTIDE SEQUENCE [LARGE SCALE GENOMIC DNA]</scope>
    <source>
        <strain evidence="1">R-18109</strain>
    </source>
</reference>
<dbReference type="EMBL" id="CABVQH010000019">
    <property type="protein sequence ID" value="VWD09304.1"/>
    <property type="molecule type" value="Genomic_DNA"/>
</dbReference>
<proteinExistence type="predicted"/>
<organism evidence="1 2">
    <name type="scientific">Burkholderia lata (strain ATCC 17760 / DSM 23089 / LMG 22485 / NCIMB 9086 / R18194 / 383)</name>
    <dbReference type="NCBI Taxonomy" id="482957"/>
    <lineage>
        <taxon>Bacteria</taxon>
        <taxon>Pseudomonadati</taxon>
        <taxon>Pseudomonadota</taxon>
        <taxon>Betaproteobacteria</taxon>
        <taxon>Burkholderiales</taxon>
        <taxon>Burkholderiaceae</taxon>
        <taxon>Burkholderia</taxon>
        <taxon>Burkholderia cepacia complex</taxon>
    </lineage>
</organism>
<dbReference type="RefSeq" id="WP_174953021.1">
    <property type="nucleotide sequence ID" value="NZ_CABVQH010000019.1"/>
</dbReference>
<name>A0A6P2XJ21_BURL3</name>
<accession>A0A6P2XJ21</accession>
<dbReference type="AlphaFoldDB" id="A0A6P2XJ21"/>
<evidence type="ECO:0000313" key="1">
    <source>
        <dbReference type="EMBL" id="VWD09304.1"/>
    </source>
</evidence>
<evidence type="ECO:0000313" key="2">
    <source>
        <dbReference type="Proteomes" id="UP000494260"/>
    </source>
</evidence>
<dbReference type="Proteomes" id="UP000494260">
    <property type="component" value="Unassembled WGS sequence"/>
</dbReference>
<protein>
    <submittedName>
        <fullName evidence="1">Uncharacterized protein</fullName>
    </submittedName>
</protein>
<gene>
    <name evidence="1" type="ORF">BLA18109_05112</name>
</gene>